<evidence type="ECO:0000313" key="3">
    <source>
        <dbReference type="Proteomes" id="UP000645390"/>
    </source>
</evidence>
<feature type="transmembrane region" description="Helical" evidence="1">
    <location>
        <begin position="82"/>
        <end position="98"/>
    </location>
</feature>
<dbReference type="RefSeq" id="WP_188412029.1">
    <property type="nucleotide sequence ID" value="NZ_BMDJ01000002.1"/>
</dbReference>
<evidence type="ECO:0000256" key="1">
    <source>
        <dbReference type="SAM" id="Phobius"/>
    </source>
</evidence>
<keyword evidence="1" id="KW-0472">Membrane</keyword>
<keyword evidence="1" id="KW-1133">Transmembrane helix</keyword>
<proteinExistence type="predicted"/>
<dbReference type="EMBL" id="BMDJ01000002">
    <property type="protein sequence ID" value="GGI23631.1"/>
    <property type="molecule type" value="Genomic_DNA"/>
</dbReference>
<gene>
    <name evidence="2" type="ORF">GCM10008119_08610</name>
</gene>
<name>A0ABQ2BDI5_9SPHI</name>
<organism evidence="2 3">
    <name type="scientific">Pedobacter mendelii</name>
    <dbReference type="NCBI Taxonomy" id="1908240"/>
    <lineage>
        <taxon>Bacteria</taxon>
        <taxon>Pseudomonadati</taxon>
        <taxon>Bacteroidota</taxon>
        <taxon>Sphingobacteriia</taxon>
        <taxon>Sphingobacteriales</taxon>
        <taxon>Sphingobacteriaceae</taxon>
        <taxon>Pedobacter</taxon>
    </lineage>
</organism>
<keyword evidence="1" id="KW-0812">Transmembrane</keyword>
<dbReference type="Proteomes" id="UP000645390">
    <property type="component" value="Unassembled WGS sequence"/>
</dbReference>
<protein>
    <recommendedName>
        <fullName evidence="4">SMODS and SLOG-associating 2TM effector domain-containing protein</fullName>
    </recommendedName>
</protein>
<evidence type="ECO:0000313" key="2">
    <source>
        <dbReference type="EMBL" id="GGI23631.1"/>
    </source>
</evidence>
<feature type="transmembrane region" description="Helical" evidence="1">
    <location>
        <begin position="165"/>
        <end position="184"/>
    </location>
</feature>
<sequence>MAEITQTWVANIENKKKLTLEDARFIFEQAEKFLVDVIDAHKTIIERTNTLLALLITILTGLVGFNISKIDEGFGKNNICDTVWFLILYLILGGIYLVKNIKPTTYMALGSQPRKIFVDHFFQKNIPDEKRVVFILSSEIERYQTRIEENMIINNKKWLIYRNGIYILAAIPAIFLLTYLVLVFI</sequence>
<evidence type="ECO:0008006" key="4">
    <source>
        <dbReference type="Google" id="ProtNLM"/>
    </source>
</evidence>
<keyword evidence="3" id="KW-1185">Reference proteome</keyword>
<feature type="transmembrane region" description="Helical" evidence="1">
    <location>
        <begin position="51"/>
        <end position="70"/>
    </location>
</feature>
<accession>A0ABQ2BDI5</accession>
<reference evidence="3" key="1">
    <citation type="journal article" date="2019" name="Int. J. Syst. Evol. Microbiol.">
        <title>The Global Catalogue of Microorganisms (GCM) 10K type strain sequencing project: providing services to taxonomists for standard genome sequencing and annotation.</title>
        <authorList>
            <consortium name="The Broad Institute Genomics Platform"/>
            <consortium name="The Broad Institute Genome Sequencing Center for Infectious Disease"/>
            <person name="Wu L."/>
            <person name="Ma J."/>
        </authorList>
    </citation>
    <scope>NUCLEOTIDE SEQUENCE [LARGE SCALE GENOMIC DNA]</scope>
    <source>
        <strain evidence="3">CCM 8939</strain>
    </source>
</reference>
<comment type="caution">
    <text evidence="2">The sequence shown here is derived from an EMBL/GenBank/DDBJ whole genome shotgun (WGS) entry which is preliminary data.</text>
</comment>